<gene>
    <name evidence="5" type="ORF">ACIKP9_06270</name>
</gene>
<dbReference type="Pfam" id="PF00005">
    <property type="entry name" value="ABC_tran"/>
    <property type="match status" value="1"/>
</dbReference>
<protein>
    <submittedName>
        <fullName evidence="5">ATP-binding cassette domain-containing protein</fullName>
    </submittedName>
</protein>
<dbReference type="Proteomes" id="UP001617669">
    <property type="component" value="Unassembled WGS sequence"/>
</dbReference>
<evidence type="ECO:0000256" key="1">
    <source>
        <dbReference type="ARBA" id="ARBA00022475"/>
    </source>
</evidence>
<organism evidence="5 6">
    <name type="scientific">Methylobacillus methanolivorans</name>
    <dbReference type="NCBI Taxonomy" id="1848927"/>
    <lineage>
        <taxon>Bacteria</taxon>
        <taxon>Pseudomonadati</taxon>
        <taxon>Pseudomonadota</taxon>
        <taxon>Betaproteobacteria</taxon>
        <taxon>Nitrosomonadales</taxon>
        <taxon>Methylophilaceae</taxon>
        <taxon>Methylobacillus</taxon>
    </lineage>
</organism>
<comment type="caution">
    <text evidence="5">The sequence shown here is derived from an EMBL/GenBank/DDBJ whole genome shotgun (WGS) entry which is preliminary data.</text>
</comment>
<dbReference type="GO" id="GO:0005524">
    <property type="term" value="F:ATP binding"/>
    <property type="evidence" value="ECO:0007669"/>
    <property type="project" value="UniProtKB-KW"/>
</dbReference>
<evidence type="ECO:0000256" key="2">
    <source>
        <dbReference type="ARBA" id="ARBA00022741"/>
    </source>
</evidence>
<sequence length="235" mass="25966">MVEPNTPAIALENLQFAWAKHHPCLDIPSLLIHRGEHIFLHGESGSGKSTLLGILGGVHLAQVGMVSILGQRLDTLSSAARDRFRADHIGFLFQQFNLIPYLSVLENVLLPCRFSRYRHSNLRESAPTEAHRLLAALGIDATLWSRKVTSLSIGQQQRVAAVRALIGSPEIIIADEPTSALDAHHQLHFLHLLKQECLANQATLLFVSHDHRLASNFHRSIALSDLNQAGRQAFA</sequence>
<feature type="domain" description="ABC transporter" evidence="4">
    <location>
        <begin position="9"/>
        <end position="235"/>
    </location>
</feature>
<proteinExistence type="predicted"/>
<keyword evidence="1" id="KW-0472">Membrane</keyword>
<dbReference type="PROSITE" id="PS50893">
    <property type="entry name" value="ABC_TRANSPORTER_2"/>
    <property type="match status" value="1"/>
</dbReference>
<accession>A0ABW8GKE4</accession>
<keyword evidence="3 5" id="KW-0067">ATP-binding</keyword>
<keyword evidence="2" id="KW-0547">Nucleotide-binding</keyword>
<name>A0ABW8GKE4_9PROT</name>
<dbReference type="Gene3D" id="3.40.50.300">
    <property type="entry name" value="P-loop containing nucleotide triphosphate hydrolases"/>
    <property type="match status" value="1"/>
</dbReference>
<keyword evidence="6" id="KW-1185">Reference proteome</keyword>
<dbReference type="InterPro" id="IPR003439">
    <property type="entry name" value="ABC_transporter-like_ATP-bd"/>
</dbReference>
<dbReference type="InterPro" id="IPR003593">
    <property type="entry name" value="AAA+_ATPase"/>
</dbReference>
<evidence type="ECO:0000256" key="3">
    <source>
        <dbReference type="ARBA" id="ARBA00022840"/>
    </source>
</evidence>
<evidence type="ECO:0000313" key="5">
    <source>
        <dbReference type="EMBL" id="MFJ5445831.1"/>
    </source>
</evidence>
<dbReference type="PANTHER" id="PTHR24220:SF611">
    <property type="entry name" value="ATP-BINDING COMPONENT OF ABC TRANSPORTER-RELATED"/>
    <property type="match status" value="1"/>
</dbReference>
<dbReference type="SUPFAM" id="SSF52540">
    <property type="entry name" value="P-loop containing nucleoside triphosphate hydrolases"/>
    <property type="match status" value="1"/>
</dbReference>
<evidence type="ECO:0000259" key="4">
    <source>
        <dbReference type="PROSITE" id="PS50893"/>
    </source>
</evidence>
<dbReference type="InterPro" id="IPR015854">
    <property type="entry name" value="ABC_transpr_LolD-like"/>
</dbReference>
<keyword evidence="1" id="KW-1003">Cell membrane</keyword>
<dbReference type="InterPro" id="IPR027417">
    <property type="entry name" value="P-loop_NTPase"/>
</dbReference>
<evidence type="ECO:0000313" key="6">
    <source>
        <dbReference type="Proteomes" id="UP001617669"/>
    </source>
</evidence>
<dbReference type="PANTHER" id="PTHR24220">
    <property type="entry name" value="IMPORT ATP-BINDING PROTEIN"/>
    <property type="match status" value="1"/>
</dbReference>
<dbReference type="EMBL" id="JBIWXY010000001">
    <property type="protein sequence ID" value="MFJ5445831.1"/>
    <property type="molecule type" value="Genomic_DNA"/>
</dbReference>
<reference evidence="5 6" key="1">
    <citation type="submission" date="2024-11" db="EMBL/GenBank/DDBJ databases">
        <authorList>
            <person name="Kaparullina E.N."/>
            <person name="Delegan Y.A."/>
            <person name="Doronina N.V."/>
        </authorList>
    </citation>
    <scope>NUCLEOTIDE SEQUENCE [LARGE SCALE GENOMIC DNA]</scope>
    <source>
        <strain evidence="5 6">7sh_L</strain>
    </source>
</reference>
<dbReference type="SMART" id="SM00382">
    <property type="entry name" value="AAA"/>
    <property type="match status" value="1"/>
</dbReference>
<dbReference type="RefSeq" id="WP_400880693.1">
    <property type="nucleotide sequence ID" value="NZ_JBIWXY010000001.1"/>
</dbReference>